<dbReference type="RefSeq" id="WP_004803991.1">
    <property type="nucleotide sequence ID" value="NZ_AUGJ01000021.1"/>
</dbReference>
<dbReference type="InterPro" id="IPR003501">
    <property type="entry name" value="PTS_EIIB_2/3"/>
</dbReference>
<dbReference type="PANTHER" id="PTHR34581:SF2">
    <property type="entry name" value="PTS SYSTEM N,N'-DIACETYLCHITOBIOSE-SPECIFIC EIIB COMPONENT"/>
    <property type="match status" value="1"/>
</dbReference>
<feature type="domain" description="PTS EIIB type-3" evidence="8">
    <location>
        <begin position="1"/>
        <end position="100"/>
    </location>
</feature>
<dbReference type="GO" id="GO:0009401">
    <property type="term" value="P:phosphoenolpyruvate-dependent sugar phosphotransferase system"/>
    <property type="evidence" value="ECO:0007669"/>
    <property type="project" value="UniProtKB-KW"/>
</dbReference>
<evidence type="ECO:0000313" key="9">
    <source>
        <dbReference type="EMBL" id="EMD16264.1"/>
    </source>
</evidence>
<dbReference type="OrthoDB" id="2334827at2"/>
<gene>
    <name evidence="9" type="ORF">HMPREF9943_01667</name>
</gene>
<evidence type="ECO:0000313" key="10">
    <source>
        <dbReference type="Proteomes" id="UP000011758"/>
    </source>
</evidence>
<dbReference type="PANTHER" id="PTHR34581">
    <property type="entry name" value="PTS SYSTEM N,N'-DIACETYLCHITOBIOSE-SPECIFIC EIIB COMPONENT"/>
    <property type="match status" value="1"/>
</dbReference>
<keyword evidence="5" id="KW-0598">Phosphotransferase system</keyword>
<dbReference type="eggNOG" id="COG1440">
    <property type="taxonomic scope" value="Bacteria"/>
</dbReference>
<dbReference type="InterPro" id="IPR013012">
    <property type="entry name" value="PTS_EIIB_3"/>
</dbReference>
<evidence type="ECO:0000256" key="6">
    <source>
        <dbReference type="ARBA" id="ARBA00022777"/>
    </source>
</evidence>
<keyword evidence="3" id="KW-0762">Sugar transport</keyword>
<name>M2PKZ8_9FIRM</name>
<evidence type="ECO:0000256" key="5">
    <source>
        <dbReference type="ARBA" id="ARBA00022683"/>
    </source>
</evidence>
<evidence type="ECO:0000256" key="2">
    <source>
        <dbReference type="ARBA" id="ARBA00022553"/>
    </source>
</evidence>
<evidence type="ECO:0000256" key="1">
    <source>
        <dbReference type="ARBA" id="ARBA00022448"/>
    </source>
</evidence>
<evidence type="ECO:0000256" key="7">
    <source>
        <dbReference type="PROSITE-ProRule" id="PRU00423"/>
    </source>
</evidence>
<evidence type="ECO:0000259" key="8">
    <source>
        <dbReference type="PROSITE" id="PS51100"/>
    </source>
</evidence>
<evidence type="ECO:0000256" key="4">
    <source>
        <dbReference type="ARBA" id="ARBA00022679"/>
    </source>
</evidence>
<dbReference type="GO" id="GO:0016301">
    <property type="term" value="F:kinase activity"/>
    <property type="evidence" value="ECO:0007669"/>
    <property type="project" value="UniProtKB-KW"/>
</dbReference>
<dbReference type="GO" id="GO:0008982">
    <property type="term" value="F:protein-N(PI)-phosphohistidine-sugar phosphotransferase activity"/>
    <property type="evidence" value="ECO:0007669"/>
    <property type="project" value="InterPro"/>
</dbReference>
<dbReference type="InterPro" id="IPR051819">
    <property type="entry name" value="PTS_sugar-specific_EIIB"/>
</dbReference>
<dbReference type="EMBL" id="AGEJ01000024">
    <property type="protein sequence ID" value="EMD16264.1"/>
    <property type="molecule type" value="Genomic_DNA"/>
</dbReference>
<dbReference type="AlphaFoldDB" id="M2PKZ8"/>
<dbReference type="SUPFAM" id="SSF52794">
    <property type="entry name" value="PTS system IIB component-like"/>
    <property type="match status" value="1"/>
</dbReference>
<sequence>MRILLCCKAGVTSNMFAAALKDEASKKGLEVLVWAAAETAVEYSINQADIVLVTPQLKSSLSKFEDLADGETPVLLISDDDFTQFNAEKVLKEALDAKKK</sequence>
<keyword evidence="10" id="KW-1185">Reference proteome</keyword>
<keyword evidence="2" id="KW-0597">Phosphoprotein</keyword>
<proteinExistence type="predicted"/>
<keyword evidence="1" id="KW-0813">Transport</keyword>
<reference evidence="9 10" key="1">
    <citation type="submission" date="2013-02" db="EMBL/GenBank/DDBJ databases">
        <title>The Genome Sequence of Lactobacillus catenaformis F0143.</title>
        <authorList>
            <consortium name="The Broad Institute Genome Sequencing Platform"/>
            <person name="Earl A."/>
            <person name="Ward D."/>
            <person name="Feldgarden M."/>
            <person name="Gevers D."/>
            <person name="Izard J."/>
            <person name="Blanton J.M."/>
            <person name="Mathney J."/>
            <person name="Dewhirst F.E."/>
            <person name="Young S.K."/>
            <person name="Zeng Q."/>
            <person name="Gargeya S."/>
            <person name="Fitzgerald M."/>
            <person name="Haas B."/>
            <person name="Abouelleil A."/>
            <person name="Alvarado L."/>
            <person name="Arachchi H.M."/>
            <person name="Berlin A."/>
            <person name="Chapman S.B."/>
            <person name="Gearin G."/>
            <person name="Goldberg J."/>
            <person name="Griggs A."/>
            <person name="Gujja S."/>
            <person name="Hansen M."/>
            <person name="Heiman D."/>
            <person name="Howarth C."/>
            <person name="Larimer J."/>
            <person name="Lui A."/>
            <person name="MacDonald P.J.P."/>
            <person name="McCowen C."/>
            <person name="Montmayeur A."/>
            <person name="Murphy C."/>
            <person name="Neiman D."/>
            <person name="Pearson M."/>
            <person name="Priest M."/>
            <person name="Roberts A."/>
            <person name="Saif S."/>
            <person name="Shea T."/>
            <person name="Sisk P."/>
            <person name="Stolte C."/>
            <person name="Sykes S."/>
            <person name="Wortman J."/>
            <person name="Nusbaum C."/>
            <person name="Birren B."/>
        </authorList>
    </citation>
    <scope>NUCLEOTIDE SEQUENCE [LARGE SCALE GENOMIC DNA]</scope>
    <source>
        <strain evidence="9 10">OT 569</strain>
    </source>
</reference>
<dbReference type="Gene3D" id="3.40.50.2300">
    <property type="match status" value="1"/>
</dbReference>
<dbReference type="InterPro" id="IPR036095">
    <property type="entry name" value="PTS_EIIB-like_sf"/>
</dbReference>
<comment type="caution">
    <text evidence="9">The sequence shown here is derived from an EMBL/GenBank/DDBJ whole genome shotgun (WGS) entry which is preliminary data.</text>
</comment>
<organism evidence="9 10">
    <name type="scientific">Eggerthia catenaformis OT 569 = DSM 20559</name>
    <dbReference type="NCBI Taxonomy" id="999415"/>
    <lineage>
        <taxon>Bacteria</taxon>
        <taxon>Bacillati</taxon>
        <taxon>Bacillota</taxon>
        <taxon>Erysipelotrichia</taxon>
        <taxon>Erysipelotrichales</taxon>
        <taxon>Coprobacillaceae</taxon>
        <taxon>Eggerthia</taxon>
    </lineage>
</organism>
<dbReference type="PROSITE" id="PS51100">
    <property type="entry name" value="PTS_EIIB_TYPE_3"/>
    <property type="match status" value="1"/>
</dbReference>
<dbReference type="BioCyc" id="ECAT999415-HMP:GTTI-1728-MONOMER"/>
<protein>
    <recommendedName>
        <fullName evidence="8">PTS EIIB type-3 domain-containing protein</fullName>
    </recommendedName>
</protein>
<dbReference type="Pfam" id="PF02302">
    <property type="entry name" value="PTS_IIB"/>
    <property type="match status" value="1"/>
</dbReference>
<evidence type="ECO:0000256" key="3">
    <source>
        <dbReference type="ARBA" id="ARBA00022597"/>
    </source>
</evidence>
<dbReference type="Proteomes" id="UP000011758">
    <property type="component" value="Unassembled WGS sequence"/>
</dbReference>
<accession>M2PKZ8</accession>
<keyword evidence="4" id="KW-0808">Transferase</keyword>
<feature type="modified residue" description="Phosphocysteine; by EIIA" evidence="7">
    <location>
        <position position="7"/>
    </location>
</feature>
<dbReference type="STRING" id="999415.HMPREF9943_01667"/>
<keyword evidence="6" id="KW-0418">Kinase</keyword>